<sequence length="343" mass="37860">MVASTVCVMDATTILGSRDTVNRLDDEDCMDHTGPGIPSMRKPWSLGKHPACGRMKKKTQAQLQAPKRVRDGAAPALQNGPIVGCKIPKMSYASTAPGIPHAPWAGQWIRAGWEQPRACKKGPSVGYKIAKTGCASAEPGVPHALWAGQWIGLKWALTWSLNITTHWLQSMAIFCRHQNAIFQDGDYDGMDHWVRKTYNSREKPPAPSAPPFCYGTAVHILLCEMKLNSTYNSLECAGQPVALGVDCGRSKDEEAGSVCHHYHVWTSRGMTKVPPWKWVDTPPALKKIAVQWFLIPEELKHDILPSPFLLITELLEFPIPFETVVIAPPARPVNPFPTLPAKH</sequence>
<organism evidence="1 2">
    <name type="scientific">Mycena albidolilacea</name>
    <dbReference type="NCBI Taxonomy" id="1033008"/>
    <lineage>
        <taxon>Eukaryota</taxon>
        <taxon>Fungi</taxon>
        <taxon>Dikarya</taxon>
        <taxon>Basidiomycota</taxon>
        <taxon>Agaricomycotina</taxon>
        <taxon>Agaricomycetes</taxon>
        <taxon>Agaricomycetidae</taxon>
        <taxon>Agaricales</taxon>
        <taxon>Marasmiineae</taxon>
        <taxon>Mycenaceae</taxon>
        <taxon>Mycena</taxon>
    </lineage>
</organism>
<name>A0AAD7ABI7_9AGAR</name>
<proteinExistence type="predicted"/>
<dbReference type="Proteomes" id="UP001218218">
    <property type="component" value="Unassembled WGS sequence"/>
</dbReference>
<evidence type="ECO:0000313" key="2">
    <source>
        <dbReference type="Proteomes" id="UP001218218"/>
    </source>
</evidence>
<dbReference type="AlphaFoldDB" id="A0AAD7ABI7"/>
<accession>A0AAD7ABI7</accession>
<reference evidence="1" key="1">
    <citation type="submission" date="2023-03" db="EMBL/GenBank/DDBJ databases">
        <title>Massive genome expansion in bonnet fungi (Mycena s.s.) driven by repeated elements and novel gene families across ecological guilds.</title>
        <authorList>
            <consortium name="Lawrence Berkeley National Laboratory"/>
            <person name="Harder C.B."/>
            <person name="Miyauchi S."/>
            <person name="Viragh M."/>
            <person name="Kuo A."/>
            <person name="Thoen E."/>
            <person name="Andreopoulos B."/>
            <person name="Lu D."/>
            <person name="Skrede I."/>
            <person name="Drula E."/>
            <person name="Henrissat B."/>
            <person name="Morin E."/>
            <person name="Kohler A."/>
            <person name="Barry K."/>
            <person name="LaButti K."/>
            <person name="Morin E."/>
            <person name="Salamov A."/>
            <person name="Lipzen A."/>
            <person name="Mereny Z."/>
            <person name="Hegedus B."/>
            <person name="Baldrian P."/>
            <person name="Stursova M."/>
            <person name="Weitz H."/>
            <person name="Taylor A."/>
            <person name="Grigoriev I.V."/>
            <person name="Nagy L.G."/>
            <person name="Martin F."/>
            <person name="Kauserud H."/>
        </authorList>
    </citation>
    <scope>NUCLEOTIDE SEQUENCE</scope>
    <source>
        <strain evidence="1">CBHHK002</strain>
    </source>
</reference>
<gene>
    <name evidence="1" type="ORF">DFH08DRAFT_804238</name>
</gene>
<keyword evidence="2" id="KW-1185">Reference proteome</keyword>
<protein>
    <submittedName>
        <fullName evidence="1">Uncharacterized protein</fullName>
    </submittedName>
</protein>
<dbReference type="EMBL" id="JARIHO010000010">
    <property type="protein sequence ID" value="KAJ7354317.1"/>
    <property type="molecule type" value="Genomic_DNA"/>
</dbReference>
<comment type="caution">
    <text evidence="1">The sequence shown here is derived from an EMBL/GenBank/DDBJ whole genome shotgun (WGS) entry which is preliminary data.</text>
</comment>
<evidence type="ECO:0000313" key="1">
    <source>
        <dbReference type="EMBL" id="KAJ7354317.1"/>
    </source>
</evidence>